<feature type="domain" description="Protein kinase" evidence="3">
    <location>
        <begin position="1"/>
        <end position="142"/>
    </location>
</feature>
<proteinExistence type="predicted"/>
<accession>A0A8D0FNP8</accession>
<reference evidence="4" key="2">
    <citation type="submission" date="2025-09" db="UniProtKB">
        <authorList>
            <consortium name="Ensembl"/>
        </authorList>
    </citation>
    <scope>IDENTIFICATION</scope>
</reference>
<dbReference type="GO" id="GO:0005634">
    <property type="term" value="C:nucleus"/>
    <property type="evidence" value="ECO:0007669"/>
    <property type="project" value="TreeGrafter"/>
</dbReference>
<dbReference type="GO" id="GO:0004672">
    <property type="term" value="F:protein kinase activity"/>
    <property type="evidence" value="ECO:0007669"/>
    <property type="project" value="InterPro"/>
</dbReference>
<dbReference type="PANTHER" id="PTHR24345">
    <property type="entry name" value="SERINE/THREONINE-PROTEIN KINASE PLK"/>
    <property type="match status" value="1"/>
</dbReference>
<evidence type="ECO:0000256" key="2">
    <source>
        <dbReference type="ARBA" id="ARBA00030924"/>
    </source>
</evidence>
<keyword evidence="5" id="KW-1185">Reference proteome</keyword>
<evidence type="ECO:0000313" key="4">
    <source>
        <dbReference type="Ensembl" id="ENSSOCP00000017381.1"/>
    </source>
</evidence>
<reference evidence="4" key="1">
    <citation type="submission" date="2025-08" db="UniProtKB">
        <authorList>
            <consortium name="Ensembl"/>
        </authorList>
    </citation>
    <scope>IDENTIFICATION</scope>
</reference>
<name>A0A8D0FNP8_STROC</name>
<dbReference type="Ensembl" id="ENSSOCT00000017827.1">
    <property type="protein sequence ID" value="ENSSOCP00000017381.1"/>
    <property type="gene ID" value="ENSSOCG00000013077.1"/>
</dbReference>
<dbReference type="SUPFAM" id="SSF56112">
    <property type="entry name" value="Protein kinase-like (PK-like)"/>
    <property type="match status" value="1"/>
</dbReference>
<evidence type="ECO:0000256" key="1">
    <source>
        <dbReference type="ARBA" id="ARBA00030429"/>
    </source>
</evidence>
<dbReference type="InterPro" id="IPR000719">
    <property type="entry name" value="Prot_kinase_dom"/>
</dbReference>
<dbReference type="Pfam" id="PF00069">
    <property type="entry name" value="Pkinase"/>
    <property type="match status" value="1"/>
</dbReference>
<dbReference type="GO" id="GO:0005524">
    <property type="term" value="F:ATP binding"/>
    <property type="evidence" value="ECO:0007669"/>
    <property type="project" value="InterPro"/>
</dbReference>
<evidence type="ECO:0000259" key="3">
    <source>
        <dbReference type="PROSITE" id="PS50011"/>
    </source>
</evidence>
<dbReference type="Proteomes" id="UP000694551">
    <property type="component" value="Unplaced"/>
</dbReference>
<dbReference type="PANTHER" id="PTHR24345:SF89">
    <property type="entry name" value="SERINE_THREONINE-PROTEIN KINASE PLK4"/>
    <property type="match status" value="1"/>
</dbReference>
<evidence type="ECO:0000313" key="5">
    <source>
        <dbReference type="Proteomes" id="UP000694551"/>
    </source>
</evidence>
<dbReference type="AlphaFoldDB" id="A0A8D0FNP8"/>
<protein>
    <recommendedName>
        <fullName evidence="2">Serine/threonine-protein kinase SAK</fullName>
    </recommendedName>
    <alternativeName>
        <fullName evidence="1">Serine/threonine-protein kinase Sak</fullName>
    </alternativeName>
</protein>
<dbReference type="InterPro" id="IPR011009">
    <property type="entry name" value="Kinase-like_dom_sf"/>
</dbReference>
<organism evidence="4 5">
    <name type="scientific">Strix occidentalis caurina</name>
    <name type="common">northern spotted owl</name>
    <dbReference type="NCBI Taxonomy" id="311401"/>
    <lineage>
        <taxon>Eukaryota</taxon>
        <taxon>Metazoa</taxon>
        <taxon>Chordata</taxon>
        <taxon>Craniata</taxon>
        <taxon>Vertebrata</taxon>
        <taxon>Euteleostomi</taxon>
        <taxon>Archelosauria</taxon>
        <taxon>Archosauria</taxon>
        <taxon>Dinosauria</taxon>
        <taxon>Saurischia</taxon>
        <taxon>Theropoda</taxon>
        <taxon>Coelurosauria</taxon>
        <taxon>Aves</taxon>
        <taxon>Neognathae</taxon>
        <taxon>Neoaves</taxon>
        <taxon>Telluraves</taxon>
        <taxon>Strigiformes</taxon>
        <taxon>Strigidae</taxon>
        <taxon>Strix</taxon>
    </lineage>
</organism>
<dbReference type="Gene3D" id="1.10.510.10">
    <property type="entry name" value="Transferase(Phosphotransferase) domain 1"/>
    <property type="match status" value="1"/>
</dbReference>
<dbReference type="PROSITE" id="PS50011">
    <property type="entry name" value="PROTEIN_KINASE_DOM"/>
    <property type="match status" value="1"/>
</dbReference>
<sequence>MPHEKHYTMCGTPNYISPEIATRSPHGLESDVWSLGCMFYTLLIGKPPFDTDTVKNTLNKFALFFPSAEYQRMFSYFKIRTIAYFSSSISLHAKKLQLCYGFVCLGGFFLQTGSGEMQMSTLPCRKSKWSKRFFLTVHKCLT</sequence>